<feature type="transmembrane region" description="Helical" evidence="6">
    <location>
        <begin position="216"/>
        <end position="236"/>
    </location>
</feature>
<dbReference type="Proteomes" id="UP000006038">
    <property type="component" value="Chromosome 8"/>
</dbReference>
<dbReference type="SUPFAM" id="SSF103473">
    <property type="entry name" value="MFS general substrate transporter"/>
    <property type="match status" value="2"/>
</dbReference>
<protein>
    <submittedName>
        <fullName evidence="9">Uncharacterized protein</fullName>
    </submittedName>
</protein>
<reference evidence="9" key="1">
    <citation type="journal article" date="2013" name="Nat. Commun.">
        <title>Whole-genome sequencing of Oryza brachyantha reveals mechanisms underlying Oryza genome evolution.</title>
        <authorList>
            <person name="Chen J."/>
            <person name="Huang Q."/>
            <person name="Gao D."/>
            <person name="Wang J."/>
            <person name="Lang Y."/>
            <person name="Liu T."/>
            <person name="Li B."/>
            <person name="Bai Z."/>
            <person name="Luis Goicoechea J."/>
            <person name="Liang C."/>
            <person name="Chen C."/>
            <person name="Zhang W."/>
            <person name="Sun S."/>
            <person name="Liao Y."/>
            <person name="Zhang X."/>
            <person name="Yang L."/>
            <person name="Song C."/>
            <person name="Wang M."/>
            <person name="Shi J."/>
            <person name="Liu G."/>
            <person name="Liu J."/>
            <person name="Zhou H."/>
            <person name="Zhou W."/>
            <person name="Yu Q."/>
            <person name="An N."/>
            <person name="Chen Y."/>
            <person name="Cai Q."/>
            <person name="Wang B."/>
            <person name="Liu B."/>
            <person name="Min J."/>
            <person name="Huang Y."/>
            <person name="Wu H."/>
            <person name="Li Z."/>
            <person name="Zhang Y."/>
            <person name="Yin Y."/>
            <person name="Song W."/>
            <person name="Jiang J."/>
            <person name="Jackson S.A."/>
            <person name="Wing R.A."/>
            <person name="Wang J."/>
            <person name="Chen M."/>
        </authorList>
    </citation>
    <scope>NUCLEOTIDE SEQUENCE [LARGE SCALE GENOMIC DNA]</scope>
    <source>
        <strain evidence="9">cv. IRGC 101232</strain>
    </source>
</reference>
<dbReference type="PANTHER" id="PTHR21576">
    <property type="entry name" value="UNCHARACTERIZED NODULIN-LIKE PROTEIN"/>
    <property type="match status" value="1"/>
</dbReference>
<feature type="transmembrane region" description="Helical" evidence="6">
    <location>
        <begin position="518"/>
        <end position="539"/>
    </location>
</feature>
<feature type="transmembrane region" description="Helical" evidence="6">
    <location>
        <begin position="176"/>
        <end position="196"/>
    </location>
</feature>
<dbReference type="GeneID" id="102706586"/>
<dbReference type="EnsemblPlants" id="OB08G17410.1">
    <property type="protein sequence ID" value="OB08G17410.1"/>
    <property type="gene ID" value="OB08G17410"/>
</dbReference>
<dbReference type="InterPro" id="IPR036259">
    <property type="entry name" value="MFS_trans_sf"/>
</dbReference>
<dbReference type="eggNOG" id="ENOG502QSJM">
    <property type="taxonomic scope" value="Eukaryota"/>
</dbReference>
<feature type="domain" description="Nodulin-like" evidence="7">
    <location>
        <begin position="16"/>
        <end position="266"/>
    </location>
</feature>
<organism evidence="9">
    <name type="scientific">Oryza brachyantha</name>
    <name type="common">malo sina</name>
    <dbReference type="NCBI Taxonomy" id="4533"/>
    <lineage>
        <taxon>Eukaryota</taxon>
        <taxon>Viridiplantae</taxon>
        <taxon>Streptophyta</taxon>
        <taxon>Embryophyta</taxon>
        <taxon>Tracheophyta</taxon>
        <taxon>Spermatophyta</taxon>
        <taxon>Magnoliopsida</taxon>
        <taxon>Liliopsida</taxon>
        <taxon>Poales</taxon>
        <taxon>Poaceae</taxon>
        <taxon>BOP clade</taxon>
        <taxon>Oryzoideae</taxon>
        <taxon>Oryzeae</taxon>
        <taxon>Oryzinae</taxon>
        <taxon>Oryza</taxon>
    </lineage>
</organism>
<dbReference type="CDD" id="cd17354">
    <property type="entry name" value="MFS_Mch1p_like"/>
    <property type="match status" value="1"/>
</dbReference>
<evidence type="ECO:0000256" key="6">
    <source>
        <dbReference type="SAM" id="Phobius"/>
    </source>
</evidence>
<proteinExistence type="predicted"/>
<feature type="transmembrane region" description="Helical" evidence="6">
    <location>
        <begin position="81"/>
        <end position="106"/>
    </location>
</feature>
<evidence type="ECO:0000256" key="4">
    <source>
        <dbReference type="ARBA" id="ARBA00023136"/>
    </source>
</evidence>
<dbReference type="AlphaFoldDB" id="J3MRL2"/>
<dbReference type="InterPro" id="IPR010658">
    <property type="entry name" value="Nodulin-like"/>
</dbReference>
<sequence>MASGGGVRVKAGTRPPWVGLAAAAWVQMAAGNAYAFPLYSPALKSALGYTQQQLAMLGVAKDAGENFGVVAGVLCNSCPPWVLLLVGAAFCFVGYGALWLAVGGAVVAMPYWLLWIVVAIATNSSAWFLTAVLVTNMRNFPLRRGVVAGLLKGYIAVSAALFTQIFSGVLHRSPTGLLLLLAAGLPAVCLATMYFVRPCTPAPALIDDAVQVDGHFAFTQAVSVVLAAYLVATTVVGNAVRLPDATGYALLAVTALLLLAPLAIPVRMTLFRTGPRRRRQQQQEEEPLLTPPPGDDAAAGDEDYPDEVGVPLAEGEGAVRAKRRRPRRGEDFEFGEALVKADFWLLFVGYFVGVGTGVTVLNNLAQIGVAAGIGDTTVLLSLFSLGNFLGRLGGGAVSEKFVRSTLLVPRPIWMALTQTVLAVAYLSLAYALGAPAVAHACTAAVGLCYGVQFSVMIPTASELFGLRNFGLFYNLISLANPLGGALFSGELVGRLYDAEAERQSGGGSECLGPGCFRVAFVALAGACALGTAVSLVLAARIRPVYRALYSGGSFRLPNASQQH</sequence>
<feature type="transmembrane region" description="Helical" evidence="6">
    <location>
        <begin position="248"/>
        <end position="270"/>
    </location>
</feature>
<evidence type="ECO:0000313" key="10">
    <source>
        <dbReference type="Proteomes" id="UP000006038"/>
    </source>
</evidence>
<dbReference type="OrthoDB" id="410267at2759"/>
<evidence type="ECO:0000256" key="1">
    <source>
        <dbReference type="ARBA" id="ARBA00004141"/>
    </source>
</evidence>
<name>J3MRL2_ORYBR</name>
<dbReference type="Gene3D" id="1.20.1250.20">
    <property type="entry name" value="MFS general substrate transporter like domains"/>
    <property type="match status" value="1"/>
</dbReference>
<feature type="transmembrane region" description="Helical" evidence="6">
    <location>
        <begin position="343"/>
        <end position="361"/>
    </location>
</feature>
<dbReference type="RefSeq" id="XP_006659251.1">
    <property type="nucleotide sequence ID" value="XM_006659188.3"/>
</dbReference>
<dbReference type="Pfam" id="PF23262">
    <property type="entry name" value="NFD4_C"/>
    <property type="match status" value="1"/>
</dbReference>
<dbReference type="HOGENOM" id="CLU_021715_1_0_1"/>
<feature type="region of interest" description="Disordered" evidence="5">
    <location>
        <begin position="275"/>
        <end position="310"/>
    </location>
</feature>
<evidence type="ECO:0000259" key="7">
    <source>
        <dbReference type="Pfam" id="PF06813"/>
    </source>
</evidence>
<gene>
    <name evidence="9" type="primary">LOC102706586</name>
</gene>
<dbReference type="Gramene" id="OB08G17410.1">
    <property type="protein sequence ID" value="OB08G17410.1"/>
    <property type="gene ID" value="OB08G17410"/>
</dbReference>
<feature type="domain" description="NFD4 C-terminal" evidence="8">
    <location>
        <begin position="338"/>
        <end position="544"/>
    </location>
</feature>
<accession>J3MRL2</accession>
<dbReference type="Pfam" id="PF06813">
    <property type="entry name" value="Nodulin-like"/>
    <property type="match status" value="1"/>
</dbReference>
<dbReference type="PANTHER" id="PTHR21576:SF154">
    <property type="entry name" value="OS04G0502800 PROTEIN"/>
    <property type="match status" value="1"/>
</dbReference>
<dbReference type="GO" id="GO:0016020">
    <property type="term" value="C:membrane"/>
    <property type="evidence" value="ECO:0007669"/>
    <property type="project" value="UniProtKB-SubCell"/>
</dbReference>
<dbReference type="KEGG" id="obr:102706586"/>
<dbReference type="OMA" id="YACTATV"/>
<feature type="transmembrane region" description="Helical" evidence="6">
    <location>
        <begin position="146"/>
        <end position="170"/>
    </location>
</feature>
<keyword evidence="2 6" id="KW-0812">Transmembrane</keyword>
<keyword evidence="10" id="KW-1185">Reference proteome</keyword>
<reference evidence="9" key="2">
    <citation type="submission" date="2013-04" db="UniProtKB">
        <authorList>
            <consortium name="EnsemblPlants"/>
        </authorList>
    </citation>
    <scope>IDENTIFICATION</scope>
</reference>
<keyword evidence="4 6" id="KW-0472">Membrane</keyword>
<evidence type="ECO:0000313" key="9">
    <source>
        <dbReference type="EnsemblPlants" id="OB08G17410.1"/>
    </source>
</evidence>
<feature type="transmembrane region" description="Helical" evidence="6">
    <location>
        <begin position="411"/>
        <end position="430"/>
    </location>
</feature>
<evidence type="ECO:0000256" key="3">
    <source>
        <dbReference type="ARBA" id="ARBA00022989"/>
    </source>
</evidence>
<evidence type="ECO:0000256" key="5">
    <source>
        <dbReference type="SAM" id="MobiDB-lite"/>
    </source>
</evidence>
<feature type="transmembrane region" description="Helical" evidence="6">
    <location>
        <begin position="112"/>
        <end position="134"/>
    </location>
</feature>
<dbReference type="InterPro" id="IPR056555">
    <property type="entry name" value="NFD4_C"/>
</dbReference>
<dbReference type="STRING" id="4533.J3MRL2"/>
<evidence type="ECO:0000256" key="2">
    <source>
        <dbReference type="ARBA" id="ARBA00022692"/>
    </source>
</evidence>
<feature type="transmembrane region" description="Helical" evidence="6">
    <location>
        <begin position="367"/>
        <end position="390"/>
    </location>
</feature>
<evidence type="ECO:0000259" key="8">
    <source>
        <dbReference type="Pfam" id="PF23262"/>
    </source>
</evidence>
<feature type="transmembrane region" description="Helical" evidence="6">
    <location>
        <begin position="436"/>
        <end position="457"/>
    </location>
</feature>
<keyword evidence="3 6" id="KW-1133">Transmembrane helix</keyword>
<comment type="subcellular location">
    <subcellularLocation>
        <location evidence="1">Membrane</location>
        <topology evidence="1">Multi-pass membrane protein</topology>
    </subcellularLocation>
</comment>